<organism evidence="2 3">
    <name type="scientific">Limnobacter humi</name>
    <dbReference type="NCBI Taxonomy" id="1778671"/>
    <lineage>
        <taxon>Bacteria</taxon>
        <taxon>Pseudomonadati</taxon>
        <taxon>Pseudomonadota</taxon>
        <taxon>Betaproteobacteria</taxon>
        <taxon>Burkholderiales</taxon>
        <taxon>Burkholderiaceae</taxon>
        <taxon>Limnobacter</taxon>
    </lineage>
</organism>
<dbReference type="Proteomes" id="UP001204142">
    <property type="component" value="Unassembled WGS sequence"/>
</dbReference>
<accession>A0ABT1WJ96</accession>
<proteinExistence type="predicted"/>
<keyword evidence="1" id="KW-1133">Transmembrane helix</keyword>
<feature type="transmembrane region" description="Helical" evidence="1">
    <location>
        <begin position="20"/>
        <end position="42"/>
    </location>
</feature>
<comment type="caution">
    <text evidence="2">The sequence shown here is derived from an EMBL/GenBank/DDBJ whole genome shotgun (WGS) entry which is preliminary data.</text>
</comment>
<keyword evidence="1" id="KW-0472">Membrane</keyword>
<gene>
    <name evidence="2" type="ORF">NQT62_14120</name>
</gene>
<keyword evidence="3" id="KW-1185">Reference proteome</keyword>
<evidence type="ECO:0000313" key="3">
    <source>
        <dbReference type="Proteomes" id="UP001204142"/>
    </source>
</evidence>
<keyword evidence="1" id="KW-0812">Transmembrane</keyword>
<dbReference type="RefSeq" id="WP_256765378.1">
    <property type="nucleotide sequence ID" value="NZ_JANIGO010000005.1"/>
</dbReference>
<name>A0ABT1WJ96_9BURK</name>
<evidence type="ECO:0000313" key="2">
    <source>
        <dbReference type="EMBL" id="MCQ8897574.1"/>
    </source>
</evidence>
<reference evidence="2 3" key="1">
    <citation type="submission" date="2022-07" db="EMBL/GenBank/DDBJ databases">
        <authorList>
            <person name="Xamxidin M."/>
            <person name="Wu M."/>
        </authorList>
    </citation>
    <scope>NUCLEOTIDE SEQUENCE [LARGE SCALE GENOMIC DNA]</scope>
    <source>
        <strain evidence="2 3">NBRC 111650</strain>
    </source>
</reference>
<protein>
    <submittedName>
        <fullName evidence="2">Uncharacterized protein</fullName>
    </submittedName>
</protein>
<sequence>MKLDLKTDASMLLNEVSRLLGLAPLMVMMAAVLMVVVTALAVKDFIKSEQTEKKNAELPQFKLLTEPVPASLYAEYAAVLQRLSPAVVVEASKDSLEISIAKEANFPEFMFVLNSIQGVSKKVIWKADDICLASCKGKASYAVVKGITEKVQVKLRGQGNE</sequence>
<dbReference type="EMBL" id="JANIGO010000005">
    <property type="protein sequence ID" value="MCQ8897574.1"/>
    <property type="molecule type" value="Genomic_DNA"/>
</dbReference>
<evidence type="ECO:0000256" key="1">
    <source>
        <dbReference type="SAM" id="Phobius"/>
    </source>
</evidence>